<evidence type="ECO:0000313" key="10">
    <source>
        <dbReference type="EMBL" id="RSL14917.1"/>
    </source>
</evidence>
<dbReference type="PANTHER" id="PTHR43811:SF19">
    <property type="entry name" value="39 KDA FK506-BINDING NUCLEAR PROTEIN"/>
    <property type="match status" value="1"/>
</dbReference>
<gene>
    <name evidence="10" type="ORF">EDE15_0387</name>
</gene>
<feature type="region of interest" description="Disordered" evidence="7">
    <location>
        <begin position="23"/>
        <end position="62"/>
    </location>
</feature>
<dbReference type="SUPFAM" id="SSF54534">
    <property type="entry name" value="FKBP-like"/>
    <property type="match status" value="1"/>
</dbReference>
<feature type="chain" id="PRO_5018625080" description="Peptidyl-prolyl cis-trans isomerase" evidence="8">
    <location>
        <begin position="21"/>
        <end position="224"/>
    </location>
</feature>
<dbReference type="Gene3D" id="3.10.50.40">
    <property type="match status" value="1"/>
</dbReference>
<evidence type="ECO:0000256" key="7">
    <source>
        <dbReference type="SAM" id="MobiDB-lite"/>
    </source>
</evidence>
<feature type="domain" description="PPIase FKBP-type" evidence="9">
    <location>
        <begin position="87"/>
        <end position="175"/>
    </location>
</feature>
<feature type="compositionally biased region" description="Low complexity" evidence="7">
    <location>
        <begin position="23"/>
        <end position="44"/>
    </location>
</feature>
<dbReference type="RefSeq" id="WP_125483726.1">
    <property type="nucleotide sequence ID" value="NZ_RSDW01000001.1"/>
</dbReference>
<evidence type="ECO:0000256" key="1">
    <source>
        <dbReference type="ARBA" id="ARBA00000971"/>
    </source>
</evidence>
<dbReference type="InterPro" id="IPR046357">
    <property type="entry name" value="PPIase_dom_sf"/>
</dbReference>
<evidence type="ECO:0000256" key="5">
    <source>
        <dbReference type="PROSITE-ProRule" id="PRU00277"/>
    </source>
</evidence>
<dbReference type="InterPro" id="IPR001179">
    <property type="entry name" value="PPIase_FKBP_dom"/>
</dbReference>
<reference evidence="10 11" key="1">
    <citation type="submission" date="2018-12" db="EMBL/GenBank/DDBJ databases">
        <title>Sequencing of bacterial isolates from soil warming experiment in Harvard Forest, Massachusetts, USA.</title>
        <authorList>
            <person name="Deangelis K."/>
        </authorList>
    </citation>
    <scope>NUCLEOTIDE SEQUENCE [LARGE SCALE GENOMIC DNA]</scope>
    <source>
        <strain evidence="10 11">EB153</strain>
    </source>
</reference>
<evidence type="ECO:0000256" key="8">
    <source>
        <dbReference type="SAM" id="SignalP"/>
    </source>
</evidence>
<sequence>MTLKLSAFALLATLITAATAQTTTTPKKTTTTPTHHTATAAAKPAAPPANPADNPPGVPKVEGTPKPLYALRYIDTVIGTGPLAESRKYYTVHYTGWLTDGTKFDSSVDRGTPITFPYGARQVIPGWDTGFEGMHVGGKRRLFIPYQLAYGETGRPPVIPAKADLIFDIELVDQSDTPPQPKPAPAPTQPDTKPAEPTDKPASGAAPTSAAPSSQPKTTHPEGL</sequence>
<name>A0A3R9NQZ7_9BACT</name>
<organism evidence="10 11">
    <name type="scientific">Edaphobacter aggregans</name>
    <dbReference type="NCBI Taxonomy" id="570835"/>
    <lineage>
        <taxon>Bacteria</taxon>
        <taxon>Pseudomonadati</taxon>
        <taxon>Acidobacteriota</taxon>
        <taxon>Terriglobia</taxon>
        <taxon>Terriglobales</taxon>
        <taxon>Acidobacteriaceae</taxon>
        <taxon>Edaphobacter</taxon>
    </lineage>
</organism>
<dbReference type="FunFam" id="3.10.50.40:FF:000006">
    <property type="entry name" value="Peptidyl-prolyl cis-trans isomerase"/>
    <property type="match status" value="1"/>
</dbReference>
<dbReference type="Proteomes" id="UP000269669">
    <property type="component" value="Unassembled WGS sequence"/>
</dbReference>
<feature type="region of interest" description="Disordered" evidence="7">
    <location>
        <begin position="174"/>
        <end position="224"/>
    </location>
</feature>
<evidence type="ECO:0000256" key="6">
    <source>
        <dbReference type="RuleBase" id="RU003915"/>
    </source>
</evidence>
<comment type="catalytic activity">
    <reaction evidence="1 5 6">
        <text>[protein]-peptidylproline (omega=180) = [protein]-peptidylproline (omega=0)</text>
        <dbReference type="Rhea" id="RHEA:16237"/>
        <dbReference type="Rhea" id="RHEA-COMP:10747"/>
        <dbReference type="Rhea" id="RHEA-COMP:10748"/>
        <dbReference type="ChEBI" id="CHEBI:83833"/>
        <dbReference type="ChEBI" id="CHEBI:83834"/>
        <dbReference type="EC" id="5.2.1.8"/>
    </reaction>
</comment>
<comment type="caution">
    <text evidence="10">The sequence shown here is derived from an EMBL/GenBank/DDBJ whole genome shotgun (WGS) entry which is preliminary data.</text>
</comment>
<feature type="compositionally biased region" description="Low complexity" evidence="7">
    <location>
        <begin position="201"/>
        <end position="216"/>
    </location>
</feature>
<dbReference type="EMBL" id="RSDW01000001">
    <property type="protein sequence ID" value="RSL14917.1"/>
    <property type="molecule type" value="Genomic_DNA"/>
</dbReference>
<feature type="compositionally biased region" description="Pro residues" evidence="7">
    <location>
        <begin position="178"/>
        <end position="188"/>
    </location>
</feature>
<evidence type="ECO:0000313" key="11">
    <source>
        <dbReference type="Proteomes" id="UP000269669"/>
    </source>
</evidence>
<dbReference type="OrthoDB" id="280278at2"/>
<evidence type="ECO:0000259" key="9">
    <source>
        <dbReference type="PROSITE" id="PS50059"/>
    </source>
</evidence>
<accession>A0A3R9NQZ7</accession>
<feature type="signal peptide" evidence="8">
    <location>
        <begin position="1"/>
        <end position="20"/>
    </location>
</feature>
<keyword evidence="8" id="KW-0732">Signal</keyword>
<evidence type="ECO:0000256" key="4">
    <source>
        <dbReference type="ARBA" id="ARBA00023235"/>
    </source>
</evidence>
<keyword evidence="4 5" id="KW-0413">Isomerase</keyword>
<dbReference type="EC" id="5.2.1.8" evidence="6"/>
<keyword evidence="3 5" id="KW-0697">Rotamase</keyword>
<feature type="compositionally biased region" description="Pro residues" evidence="7">
    <location>
        <begin position="45"/>
        <end position="58"/>
    </location>
</feature>
<dbReference type="GO" id="GO:0003755">
    <property type="term" value="F:peptidyl-prolyl cis-trans isomerase activity"/>
    <property type="evidence" value="ECO:0007669"/>
    <property type="project" value="UniProtKB-UniRule"/>
</dbReference>
<dbReference type="AlphaFoldDB" id="A0A3R9NQZ7"/>
<dbReference type="Pfam" id="PF00254">
    <property type="entry name" value="FKBP_C"/>
    <property type="match status" value="1"/>
</dbReference>
<protein>
    <recommendedName>
        <fullName evidence="6">Peptidyl-prolyl cis-trans isomerase</fullName>
        <ecNumber evidence="6">5.2.1.8</ecNumber>
    </recommendedName>
</protein>
<dbReference type="PANTHER" id="PTHR43811">
    <property type="entry name" value="FKBP-TYPE PEPTIDYL-PROLYL CIS-TRANS ISOMERASE FKPA"/>
    <property type="match status" value="1"/>
</dbReference>
<comment type="similarity">
    <text evidence="2 6">Belongs to the FKBP-type PPIase family.</text>
</comment>
<keyword evidence="11" id="KW-1185">Reference proteome</keyword>
<dbReference type="PROSITE" id="PS50059">
    <property type="entry name" value="FKBP_PPIASE"/>
    <property type="match status" value="1"/>
</dbReference>
<proteinExistence type="inferred from homology"/>
<evidence type="ECO:0000256" key="2">
    <source>
        <dbReference type="ARBA" id="ARBA00006577"/>
    </source>
</evidence>
<evidence type="ECO:0000256" key="3">
    <source>
        <dbReference type="ARBA" id="ARBA00023110"/>
    </source>
</evidence>